<dbReference type="CDD" id="cd04657">
    <property type="entry name" value="Piwi_ago-like"/>
    <property type="match status" value="1"/>
</dbReference>
<dbReference type="Gene3D" id="2.170.260.10">
    <property type="entry name" value="paz domain"/>
    <property type="match status" value="1"/>
</dbReference>
<dbReference type="PhylomeDB" id="B4PCH3"/>
<proteinExistence type="predicted"/>
<dbReference type="GO" id="GO:0034587">
    <property type="term" value="P:piRNA processing"/>
    <property type="evidence" value="ECO:0007669"/>
    <property type="project" value="UniProtKB-ARBA"/>
</dbReference>
<dbReference type="Proteomes" id="UP000002282">
    <property type="component" value="Chromosome 3L"/>
</dbReference>
<dbReference type="PROSITE" id="PS50822">
    <property type="entry name" value="PIWI"/>
    <property type="match status" value="1"/>
</dbReference>
<dbReference type="InterPro" id="IPR032474">
    <property type="entry name" value="Argonaute_N"/>
</dbReference>
<dbReference type="GO" id="GO:0005737">
    <property type="term" value="C:cytoplasm"/>
    <property type="evidence" value="ECO:0007669"/>
    <property type="project" value="UniProtKB-ARBA"/>
</dbReference>
<dbReference type="Pfam" id="PF02170">
    <property type="entry name" value="PAZ"/>
    <property type="match status" value="1"/>
</dbReference>
<dbReference type="InterPro" id="IPR003100">
    <property type="entry name" value="PAZ_dom"/>
</dbReference>
<feature type="region of interest" description="Disordered" evidence="1">
    <location>
        <begin position="1"/>
        <end position="373"/>
    </location>
</feature>
<dbReference type="AlphaFoldDB" id="B4PCH3"/>
<reference evidence="4 5" key="1">
    <citation type="journal article" date="2007" name="Nature">
        <title>Evolution of genes and genomes on the Drosophila phylogeny.</title>
        <authorList>
            <consortium name="Drosophila 12 Genomes Consortium"/>
            <person name="Clark A.G."/>
            <person name="Eisen M.B."/>
            <person name="Smith D.R."/>
            <person name="Bergman C.M."/>
            <person name="Oliver B."/>
            <person name="Markow T.A."/>
            <person name="Kaufman T.C."/>
            <person name="Kellis M."/>
            <person name="Gelbart W."/>
            <person name="Iyer V.N."/>
            <person name="Pollard D.A."/>
            <person name="Sackton T.B."/>
            <person name="Larracuente A.M."/>
            <person name="Singh N.D."/>
            <person name="Abad J.P."/>
            <person name="Abt D.N."/>
            <person name="Adryan B."/>
            <person name="Aguade M."/>
            <person name="Akashi H."/>
            <person name="Anderson W.W."/>
            <person name="Aquadro C.F."/>
            <person name="Ardell D.H."/>
            <person name="Arguello R."/>
            <person name="Artieri C.G."/>
            <person name="Barbash D.A."/>
            <person name="Barker D."/>
            <person name="Barsanti P."/>
            <person name="Batterham P."/>
            <person name="Batzoglou S."/>
            <person name="Begun D."/>
            <person name="Bhutkar A."/>
            <person name="Blanco E."/>
            <person name="Bosak S.A."/>
            <person name="Bradley R.K."/>
            <person name="Brand A.D."/>
            <person name="Brent M.R."/>
            <person name="Brooks A.N."/>
            <person name="Brown R.H."/>
            <person name="Butlin R.K."/>
            <person name="Caggese C."/>
            <person name="Calvi B.R."/>
            <person name="Bernardo de Carvalho A."/>
            <person name="Caspi A."/>
            <person name="Castrezana S."/>
            <person name="Celniker S.E."/>
            <person name="Chang J.L."/>
            <person name="Chapple C."/>
            <person name="Chatterji S."/>
            <person name="Chinwalla A."/>
            <person name="Civetta A."/>
            <person name="Clifton S.W."/>
            <person name="Comeron J.M."/>
            <person name="Costello J.C."/>
            <person name="Coyne J.A."/>
            <person name="Daub J."/>
            <person name="David R.G."/>
            <person name="Delcher A.L."/>
            <person name="Delehaunty K."/>
            <person name="Do C.B."/>
            <person name="Ebling H."/>
            <person name="Edwards K."/>
            <person name="Eickbush T."/>
            <person name="Evans J.D."/>
            <person name="Filipski A."/>
            <person name="Findeiss S."/>
            <person name="Freyhult E."/>
            <person name="Fulton L."/>
            <person name="Fulton R."/>
            <person name="Garcia A.C."/>
            <person name="Gardiner A."/>
            <person name="Garfield D.A."/>
            <person name="Garvin B.E."/>
            <person name="Gibson G."/>
            <person name="Gilbert D."/>
            <person name="Gnerre S."/>
            <person name="Godfrey J."/>
            <person name="Good R."/>
            <person name="Gotea V."/>
            <person name="Gravely B."/>
            <person name="Greenberg A.J."/>
            <person name="Griffiths-Jones S."/>
            <person name="Gross S."/>
            <person name="Guigo R."/>
            <person name="Gustafson E.A."/>
            <person name="Haerty W."/>
            <person name="Hahn M.W."/>
            <person name="Halligan D.L."/>
            <person name="Halpern A.L."/>
            <person name="Halter G.M."/>
            <person name="Han M.V."/>
            <person name="Heger A."/>
            <person name="Hillier L."/>
            <person name="Hinrichs A.S."/>
            <person name="Holmes I."/>
            <person name="Hoskins R.A."/>
            <person name="Hubisz M.J."/>
            <person name="Hultmark D."/>
            <person name="Huntley M.A."/>
            <person name="Jaffe D.B."/>
            <person name="Jagadeeshan S."/>
            <person name="Jeck W.R."/>
            <person name="Johnson J."/>
            <person name="Jones C.D."/>
            <person name="Jordan W.C."/>
            <person name="Karpen G.H."/>
            <person name="Kataoka E."/>
            <person name="Keightley P.D."/>
            <person name="Kheradpour P."/>
            <person name="Kirkness E.F."/>
            <person name="Koerich L.B."/>
            <person name="Kristiansen K."/>
            <person name="Kudrna D."/>
            <person name="Kulathinal R.J."/>
            <person name="Kumar S."/>
            <person name="Kwok R."/>
            <person name="Lander E."/>
            <person name="Langley C.H."/>
            <person name="Lapoint R."/>
            <person name="Lazzaro B.P."/>
            <person name="Lee S.J."/>
            <person name="Levesque L."/>
            <person name="Li R."/>
            <person name="Lin C.F."/>
            <person name="Lin M.F."/>
            <person name="Lindblad-Toh K."/>
            <person name="Llopart A."/>
            <person name="Long M."/>
            <person name="Low L."/>
            <person name="Lozovsky E."/>
            <person name="Lu J."/>
            <person name="Luo M."/>
            <person name="Machado C.A."/>
            <person name="Makalowski W."/>
            <person name="Marzo M."/>
            <person name="Matsuda M."/>
            <person name="Matzkin L."/>
            <person name="McAllister B."/>
            <person name="McBride C.S."/>
            <person name="McKernan B."/>
            <person name="McKernan K."/>
            <person name="Mendez-Lago M."/>
            <person name="Minx P."/>
            <person name="Mollenhauer M.U."/>
            <person name="Montooth K."/>
            <person name="Mount S.M."/>
            <person name="Mu X."/>
            <person name="Myers E."/>
            <person name="Negre B."/>
            <person name="Newfeld S."/>
            <person name="Nielsen R."/>
            <person name="Noor M.A."/>
            <person name="O'Grady P."/>
            <person name="Pachter L."/>
            <person name="Papaceit M."/>
            <person name="Parisi M.J."/>
            <person name="Parisi M."/>
            <person name="Parts L."/>
            <person name="Pedersen J.S."/>
            <person name="Pesole G."/>
            <person name="Phillippy A.M."/>
            <person name="Ponting C.P."/>
            <person name="Pop M."/>
            <person name="Porcelli D."/>
            <person name="Powell J.R."/>
            <person name="Prohaska S."/>
            <person name="Pruitt K."/>
            <person name="Puig M."/>
            <person name="Quesneville H."/>
            <person name="Ram K.R."/>
            <person name="Rand D."/>
            <person name="Rasmussen M.D."/>
            <person name="Reed L.K."/>
            <person name="Reenan R."/>
            <person name="Reily A."/>
            <person name="Remington K.A."/>
            <person name="Rieger T.T."/>
            <person name="Ritchie M.G."/>
            <person name="Robin C."/>
            <person name="Rogers Y.H."/>
            <person name="Rohde C."/>
            <person name="Rozas J."/>
            <person name="Rubenfield M.J."/>
            <person name="Ruiz A."/>
            <person name="Russo S."/>
            <person name="Salzberg S.L."/>
            <person name="Sanchez-Gracia A."/>
            <person name="Saranga D.J."/>
            <person name="Sato H."/>
            <person name="Schaeffer S.W."/>
            <person name="Schatz M.C."/>
            <person name="Schlenke T."/>
            <person name="Schwartz R."/>
            <person name="Segarra C."/>
            <person name="Singh R.S."/>
            <person name="Sirot L."/>
            <person name="Sirota M."/>
            <person name="Sisneros N.B."/>
            <person name="Smith C.D."/>
            <person name="Smith T.F."/>
            <person name="Spieth J."/>
            <person name="Stage D.E."/>
            <person name="Stark A."/>
            <person name="Stephan W."/>
            <person name="Strausberg R.L."/>
            <person name="Strempel S."/>
            <person name="Sturgill D."/>
            <person name="Sutton G."/>
            <person name="Sutton G.G."/>
            <person name="Tao W."/>
            <person name="Teichmann S."/>
            <person name="Tobari Y.N."/>
            <person name="Tomimura Y."/>
            <person name="Tsolas J.M."/>
            <person name="Valente V.L."/>
            <person name="Venter E."/>
            <person name="Venter J.C."/>
            <person name="Vicario S."/>
            <person name="Vieira F.G."/>
            <person name="Vilella A.J."/>
            <person name="Villasante A."/>
            <person name="Walenz B."/>
            <person name="Wang J."/>
            <person name="Wasserman M."/>
            <person name="Watts T."/>
            <person name="Wilson D."/>
            <person name="Wilson R.K."/>
            <person name="Wing R.A."/>
            <person name="Wolfner M.F."/>
            <person name="Wong A."/>
            <person name="Wong G.K."/>
            <person name="Wu C.I."/>
            <person name="Wu G."/>
            <person name="Yamamoto D."/>
            <person name="Yang H.P."/>
            <person name="Yang S.P."/>
            <person name="Yorke J.A."/>
            <person name="Yoshida K."/>
            <person name="Zdobnov E."/>
            <person name="Zhang P."/>
            <person name="Zhang Y."/>
            <person name="Zimin A.V."/>
            <person name="Baldwin J."/>
            <person name="Abdouelleil A."/>
            <person name="Abdulkadir J."/>
            <person name="Abebe A."/>
            <person name="Abera B."/>
            <person name="Abreu J."/>
            <person name="Acer S.C."/>
            <person name="Aftuck L."/>
            <person name="Alexander A."/>
            <person name="An P."/>
            <person name="Anderson E."/>
            <person name="Anderson S."/>
            <person name="Arachi H."/>
            <person name="Azer M."/>
            <person name="Bachantsang P."/>
            <person name="Barry A."/>
            <person name="Bayul T."/>
            <person name="Berlin A."/>
            <person name="Bessette D."/>
            <person name="Bloom T."/>
            <person name="Blye J."/>
            <person name="Boguslavskiy L."/>
            <person name="Bonnet C."/>
            <person name="Boukhgalter B."/>
            <person name="Bourzgui I."/>
            <person name="Brown A."/>
            <person name="Cahill P."/>
            <person name="Channer S."/>
            <person name="Cheshatsang Y."/>
            <person name="Chuda L."/>
            <person name="Citroen M."/>
            <person name="Collymore A."/>
            <person name="Cooke P."/>
            <person name="Costello M."/>
            <person name="D'Aco K."/>
            <person name="Daza R."/>
            <person name="De Haan G."/>
            <person name="DeGray S."/>
            <person name="DeMaso C."/>
            <person name="Dhargay N."/>
            <person name="Dooley K."/>
            <person name="Dooley E."/>
            <person name="Doricent M."/>
            <person name="Dorje P."/>
            <person name="Dorjee K."/>
            <person name="Dupes A."/>
            <person name="Elong R."/>
            <person name="Falk J."/>
            <person name="Farina A."/>
            <person name="Faro S."/>
            <person name="Ferguson D."/>
            <person name="Fisher S."/>
            <person name="Foley C.D."/>
            <person name="Franke A."/>
            <person name="Friedrich D."/>
            <person name="Gadbois L."/>
            <person name="Gearin G."/>
            <person name="Gearin C.R."/>
            <person name="Giannoukos G."/>
            <person name="Goode T."/>
            <person name="Graham J."/>
            <person name="Grandbois E."/>
            <person name="Grewal S."/>
            <person name="Gyaltsen K."/>
            <person name="Hafez N."/>
            <person name="Hagos B."/>
            <person name="Hall J."/>
            <person name="Henson C."/>
            <person name="Hollinger A."/>
            <person name="Honan T."/>
            <person name="Huard M.D."/>
            <person name="Hughes L."/>
            <person name="Hurhula B."/>
            <person name="Husby M.E."/>
            <person name="Kamat A."/>
            <person name="Kanga B."/>
            <person name="Kashin S."/>
            <person name="Khazanovich D."/>
            <person name="Kisner P."/>
            <person name="Lance K."/>
            <person name="Lara M."/>
            <person name="Lee W."/>
            <person name="Lennon N."/>
            <person name="Letendre F."/>
            <person name="LeVine R."/>
            <person name="Lipovsky A."/>
            <person name="Liu X."/>
            <person name="Liu J."/>
            <person name="Liu S."/>
            <person name="Lokyitsang T."/>
            <person name="Lokyitsang Y."/>
            <person name="Lubonja R."/>
            <person name="Lui A."/>
            <person name="MacDonald P."/>
            <person name="Magnisalis V."/>
            <person name="Maru K."/>
            <person name="Matthews C."/>
            <person name="McCusker W."/>
            <person name="McDonough S."/>
            <person name="Mehta T."/>
            <person name="Meldrim J."/>
            <person name="Meneus L."/>
            <person name="Mihai O."/>
            <person name="Mihalev A."/>
            <person name="Mihova T."/>
            <person name="Mittelman R."/>
            <person name="Mlenga V."/>
            <person name="Montmayeur A."/>
            <person name="Mulrain L."/>
            <person name="Navidi A."/>
            <person name="Naylor J."/>
            <person name="Negash T."/>
            <person name="Nguyen T."/>
            <person name="Nguyen N."/>
            <person name="Nicol R."/>
            <person name="Norbu C."/>
            <person name="Norbu N."/>
            <person name="Novod N."/>
            <person name="O'Neill B."/>
            <person name="Osman S."/>
            <person name="Markiewicz E."/>
            <person name="Oyono O.L."/>
            <person name="Patti C."/>
            <person name="Phunkhang P."/>
            <person name="Pierre F."/>
            <person name="Priest M."/>
            <person name="Raghuraman S."/>
            <person name="Rege F."/>
            <person name="Reyes R."/>
            <person name="Rise C."/>
            <person name="Rogov P."/>
            <person name="Ross K."/>
            <person name="Ryan E."/>
            <person name="Settipalli S."/>
            <person name="Shea T."/>
            <person name="Sherpa N."/>
            <person name="Shi L."/>
            <person name="Shih D."/>
            <person name="Sparrow T."/>
            <person name="Spaulding J."/>
            <person name="Stalker J."/>
            <person name="Stange-Thomann N."/>
            <person name="Stavropoulos S."/>
            <person name="Stone C."/>
            <person name="Strader C."/>
            <person name="Tesfaye S."/>
            <person name="Thomson T."/>
            <person name="Thoulutsang Y."/>
            <person name="Thoulutsang D."/>
            <person name="Topham K."/>
            <person name="Topping I."/>
            <person name="Tsamla T."/>
            <person name="Vassiliev H."/>
            <person name="Vo A."/>
            <person name="Wangchuk T."/>
            <person name="Wangdi T."/>
            <person name="Weiand M."/>
            <person name="Wilkinson J."/>
            <person name="Wilson A."/>
            <person name="Yadav S."/>
            <person name="Young G."/>
            <person name="Yu Q."/>
            <person name="Zembek L."/>
            <person name="Zhong D."/>
            <person name="Zimmer A."/>
            <person name="Zwirko Z."/>
            <person name="Jaffe D.B."/>
            <person name="Alvarez P."/>
            <person name="Brockman W."/>
            <person name="Butler J."/>
            <person name="Chin C."/>
            <person name="Gnerre S."/>
            <person name="Grabherr M."/>
            <person name="Kleber M."/>
            <person name="Mauceli E."/>
            <person name="MacCallum I."/>
        </authorList>
    </citation>
    <scope>NUCLEOTIDE SEQUENCE [LARGE SCALE GENOMIC DNA]</scope>
    <source>
        <strain evidence="5">Tai18E2 / Tucson 14021-0261.01</strain>
    </source>
</reference>
<dbReference type="InterPro" id="IPR014811">
    <property type="entry name" value="ArgoL1"/>
</dbReference>
<feature type="compositionally biased region" description="Low complexity" evidence="1">
    <location>
        <begin position="85"/>
        <end position="157"/>
    </location>
</feature>
<dbReference type="SMR" id="B4PCH3"/>
<dbReference type="SUPFAM" id="SSF53098">
    <property type="entry name" value="Ribonuclease H-like"/>
    <property type="match status" value="1"/>
</dbReference>
<keyword evidence="5" id="KW-1185">Reference proteome</keyword>
<dbReference type="InterPro" id="IPR045246">
    <property type="entry name" value="Piwi_ago-like"/>
</dbReference>
<evidence type="ECO:0000259" key="3">
    <source>
        <dbReference type="PROSITE" id="PS50822"/>
    </source>
</evidence>
<dbReference type="Pfam" id="PF16488">
    <property type="entry name" value="ArgoL2"/>
    <property type="match status" value="1"/>
</dbReference>
<dbReference type="InterPro" id="IPR036397">
    <property type="entry name" value="RNaseH_sf"/>
</dbReference>
<feature type="compositionally biased region" description="Low complexity" evidence="1">
    <location>
        <begin position="21"/>
        <end position="62"/>
    </location>
</feature>
<feature type="compositionally biased region" description="Low complexity" evidence="1">
    <location>
        <begin position="165"/>
        <end position="237"/>
    </location>
</feature>
<dbReference type="GO" id="GO:0003723">
    <property type="term" value="F:RNA binding"/>
    <property type="evidence" value="ECO:0007669"/>
    <property type="project" value="InterPro"/>
</dbReference>
<dbReference type="Pfam" id="PF02171">
    <property type="entry name" value="Piwi"/>
    <property type="match status" value="1"/>
</dbReference>
<dbReference type="SMART" id="SM00950">
    <property type="entry name" value="Piwi"/>
    <property type="match status" value="1"/>
</dbReference>
<feature type="compositionally biased region" description="Low complexity" evidence="1">
    <location>
        <begin position="245"/>
        <end position="317"/>
    </location>
</feature>
<dbReference type="InterPro" id="IPR032472">
    <property type="entry name" value="ArgoL2"/>
</dbReference>
<evidence type="ECO:0000313" key="4">
    <source>
        <dbReference type="EMBL" id="EDW94883.1"/>
    </source>
</evidence>
<dbReference type="CDD" id="cd02825">
    <property type="entry name" value="PAZ"/>
    <property type="match status" value="1"/>
</dbReference>
<dbReference type="HOGENOM" id="CLU_004544_7_1_1"/>
<feature type="domain" description="Piwi" evidence="3">
    <location>
        <begin position="844"/>
        <end position="1135"/>
    </location>
</feature>
<dbReference type="OrthoDB" id="10252740at2759"/>
<dbReference type="InterPro" id="IPR036085">
    <property type="entry name" value="PAZ_dom_sf"/>
</dbReference>
<dbReference type="SUPFAM" id="SSF101690">
    <property type="entry name" value="PAZ domain"/>
    <property type="match status" value="1"/>
</dbReference>
<dbReference type="Gene3D" id="3.40.50.2300">
    <property type="match status" value="1"/>
</dbReference>
<evidence type="ECO:0000256" key="1">
    <source>
        <dbReference type="SAM" id="MobiDB-lite"/>
    </source>
</evidence>
<gene>
    <name evidence="4" type="primary">Dyak\AGO2</name>
    <name evidence="4" type="synonym">AGO2</name>
    <name evidence="4" type="synonym">Ago2</name>
    <name evidence="4" type="synonym">ago2</name>
    <name evidence="4" type="synonym">Dyak\GE22249</name>
    <name evidence="4" type="synonym">dyak_GLEANR_5941</name>
    <name evidence="4" type="synonym">GE22249</name>
    <name evidence="4" type="ORF">Dyak_GE22249</name>
</gene>
<feature type="domain" description="PAZ" evidence="2">
    <location>
        <begin position="563"/>
        <end position="677"/>
    </location>
</feature>
<dbReference type="GeneID" id="6534494"/>
<dbReference type="PROSITE" id="PS50821">
    <property type="entry name" value="PAZ"/>
    <property type="match status" value="1"/>
</dbReference>
<dbReference type="eggNOG" id="KOG1041">
    <property type="taxonomic scope" value="Eukaryota"/>
</dbReference>
<dbReference type="PANTHER" id="PTHR22891">
    <property type="entry name" value="EUKARYOTIC TRANSLATION INITIATION FACTOR 2C"/>
    <property type="match status" value="1"/>
</dbReference>
<reference evidence="4 5" key="2">
    <citation type="journal article" date="2007" name="PLoS Biol.">
        <title>Principles of genome evolution in the Drosophila melanogaster species group.</title>
        <authorList>
            <person name="Ranz J.M."/>
            <person name="Maurin D."/>
            <person name="Chan Y.S."/>
            <person name="von Grotthuss M."/>
            <person name="Hillier L.W."/>
            <person name="Roote J."/>
            <person name="Ashburner M."/>
            <person name="Bergman C.M."/>
        </authorList>
    </citation>
    <scope>NUCLEOTIDE SEQUENCE [LARGE SCALE GENOMIC DNA]</scope>
    <source>
        <strain evidence="5">Tai18E2 / Tucson 14021-0261.01</strain>
    </source>
</reference>
<dbReference type="Pfam" id="PF16486">
    <property type="entry name" value="ArgoN"/>
    <property type="match status" value="1"/>
</dbReference>
<dbReference type="GO" id="GO:0035194">
    <property type="term" value="P:regulatory ncRNA-mediated post-transcriptional gene silencing"/>
    <property type="evidence" value="ECO:0007669"/>
    <property type="project" value="UniProtKB-ARBA"/>
</dbReference>
<sequence>MGKKNKFKAEGKPSDATAPTQQQQQQPQQQQQQQPQQQQQQPQQQQQQQQQQALGQQAARQQPTSSGWQGQGQRQGAQGQGQQGGFQQRPPAQQGQGQQGGYQQRPPANQGQGQQGGSQQRPPAQQGQGQQGGYQQRPPANQGQGQQGGYQQRPPGQQGQGQQGGFQQRPPAQQGQGQQGGYQQRPPANQGQGQQGGYQQRPPAQQGQGQQGGYQQRPPANQGQGQQGGYQQRPPGQQGQGQQGGFQQRPPAQQGQGQQGGYQQRPSANQGQGQQGGYQQRPPAQQGQGQQGGYQQRPPAQQGQGQQGGYQQRPPGQQGQGQQGGYQQRPPAQQHGAQSQGQYQSRGPPQQQQAVALPPQPAGSIKRGTIGKPGQVGVNYLDIDMSKMPPVAYHYDVRIMPERPKKFYRHAFEQFRMNQLGGAIVAFDGRASCYSVDKLPVKSQNPEVTVTDRNGRTLRYTIEIKETNDPSIDLNSLTTYMKDRIFEKPMRAMQCLEVVLASPCHNKAIRAGRSFFKMSEPGQRFELDDGYEALVGLYQAFMLGDKPFLNVDISHKSFPIAMSMIEYLELYGIKAKINNQTNLQNSRRFLEPFLRGINVVYTPPQSFASAPRVYKVNGLSSGPASSETFESDGKKVTIAAYFQSRNYNLKFPQLHCLHVGPPTKHILLPIELCTIEEGQALNRKDGATQVANMIKFAATSTNVRKNKIMNLLKFFEHNLDPTISRFGIRIANDFIMVSTRTLNPPQVEYQGNRYCGVRNGSWRMDNMKFLEPKPKAHKWAILYFDPKYGRKIHFNQVADFERNVLGQSKSVNISLESKAEIRTFSDDRSLDDVFADLKRSQHDLAFVIIPQSGSSYDIIKQKAELQHGILTQCIKQYTFDRKLNPQTIGNILLKVNSKLNGINHKIKDDPRLPMLKNAMYMGADVTHPSPDQREIPSVVGVAASHDPYGAAYNMQYRLQRGALEEIEDMYAITLEHLRVYHQYRKAYPEHILYYRDGVSDGQFPKIKNEELRGINQACAKVGIKPKLCCVIVVKRHHTRFFPNGEPSQYNKFNNVDPGTVVDRTIVHPNEMQFFMVSHQSIQGTAKPTRYNVIENTGNLDIDLLQQLTYNLCHMFPRCNRSVSYPAPAYLAHLVAARGRVYLTGSTRFLDLKKEYAKRTIVPEFMKTNPMYFV</sequence>
<dbReference type="Pfam" id="PF16487">
    <property type="entry name" value="ArgoMid"/>
    <property type="match status" value="1"/>
</dbReference>
<feature type="compositionally biased region" description="Low complexity" evidence="1">
    <location>
        <begin position="325"/>
        <end position="357"/>
    </location>
</feature>
<dbReference type="InterPro" id="IPR012337">
    <property type="entry name" value="RNaseH-like_sf"/>
</dbReference>
<dbReference type="EMBL" id="CM000159">
    <property type="protein sequence ID" value="EDW94883.1"/>
    <property type="molecule type" value="Genomic_DNA"/>
</dbReference>
<dbReference type="KEGG" id="dya:Dyak_GE22249"/>
<dbReference type="InterPro" id="IPR003165">
    <property type="entry name" value="Piwi"/>
</dbReference>
<evidence type="ECO:0000313" key="5">
    <source>
        <dbReference type="Proteomes" id="UP000002282"/>
    </source>
</evidence>
<dbReference type="InterPro" id="IPR032473">
    <property type="entry name" value="Argonaute_Mid_dom"/>
</dbReference>
<dbReference type="GO" id="GO:0004521">
    <property type="term" value="F:RNA endonuclease activity"/>
    <property type="evidence" value="ECO:0007669"/>
    <property type="project" value="UniProtKB-ARBA"/>
</dbReference>
<name>B4PCH3_DROYA</name>
<organism evidence="4 5">
    <name type="scientific">Drosophila yakuba</name>
    <name type="common">Fruit fly</name>
    <dbReference type="NCBI Taxonomy" id="7245"/>
    <lineage>
        <taxon>Eukaryota</taxon>
        <taxon>Metazoa</taxon>
        <taxon>Ecdysozoa</taxon>
        <taxon>Arthropoda</taxon>
        <taxon>Hexapoda</taxon>
        <taxon>Insecta</taxon>
        <taxon>Pterygota</taxon>
        <taxon>Neoptera</taxon>
        <taxon>Endopterygota</taxon>
        <taxon>Diptera</taxon>
        <taxon>Brachycera</taxon>
        <taxon>Muscomorpha</taxon>
        <taxon>Ephydroidea</taxon>
        <taxon>Drosophilidae</taxon>
        <taxon>Drosophila</taxon>
        <taxon>Sophophora</taxon>
    </lineage>
</organism>
<dbReference type="Gene3D" id="3.30.420.10">
    <property type="entry name" value="Ribonuclease H-like superfamily/Ribonuclease H"/>
    <property type="match status" value="1"/>
</dbReference>
<dbReference type="Pfam" id="PF08699">
    <property type="entry name" value="ArgoL1"/>
    <property type="match status" value="1"/>
</dbReference>
<protein>
    <submittedName>
        <fullName evidence="4">AGO2, isoform A</fullName>
    </submittedName>
</protein>
<dbReference type="eggNOG" id="KOG3544">
    <property type="taxonomic scope" value="Eukaryota"/>
</dbReference>
<dbReference type="OMA" id="QGPQQTW"/>
<dbReference type="SMART" id="SM01163">
    <property type="entry name" value="DUF1785"/>
    <property type="match status" value="1"/>
</dbReference>
<accession>B4PCH3</accession>
<evidence type="ECO:0000259" key="2">
    <source>
        <dbReference type="PROSITE" id="PS50821"/>
    </source>
</evidence>